<keyword evidence="1" id="KW-0175">Coiled coil</keyword>
<evidence type="ECO:0000256" key="1">
    <source>
        <dbReference type="SAM" id="Coils"/>
    </source>
</evidence>
<protein>
    <submittedName>
        <fullName evidence="2">Uncharacterized protein</fullName>
    </submittedName>
</protein>
<reference evidence="2" key="1">
    <citation type="submission" date="2021-01" db="EMBL/GenBank/DDBJ databases">
        <authorList>
            <person name="Corre E."/>
            <person name="Pelletier E."/>
            <person name="Niang G."/>
            <person name="Scheremetjew M."/>
            <person name="Finn R."/>
            <person name="Kale V."/>
            <person name="Holt S."/>
            <person name="Cochrane G."/>
            <person name="Meng A."/>
            <person name="Brown T."/>
            <person name="Cohen L."/>
        </authorList>
    </citation>
    <scope>NUCLEOTIDE SEQUENCE</scope>
    <source>
        <strain evidence="2">FSP1.4</strain>
    </source>
</reference>
<name>A0A7S3NC75_9SPIT</name>
<dbReference type="AlphaFoldDB" id="A0A7S3NC75"/>
<gene>
    <name evidence="2" type="ORF">EHAR0213_LOCUS11914</name>
</gene>
<sequence length="344" mass="40841">MKNYGEVLESEVFNKLKKSKDAENEEKRKEMEMALQKKNEYDNINMSNYEKKKQIQKMLADDYEAMIRMKINRNQYDKITDLQNGQMAINKASQEMNYLKETENEKKKIIKELLINDKLMHDGQKNIRRYDEMNGVNESKKQNEELERRQRERDMAFVSRYNKFNEFQNKAAQSYNETVLKSTLEKDMKMNAILRKQEMEAKRKAEHEAELKNKAKKDMAMDTRFGIEKQIKMRNDNTQATVAEHRYYEDNTRAIERDLNNLNSLGKAEKKARQLQYKAALDNQAKTKEHMRMYGNMTGIEKQMNKNDLIAFKHYDNKTYALIPGLNSLTKSPSKKVAEEKMTK</sequence>
<dbReference type="EMBL" id="HBII01028404">
    <property type="protein sequence ID" value="CAE0352998.1"/>
    <property type="molecule type" value="Transcribed_RNA"/>
</dbReference>
<evidence type="ECO:0000313" key="2">
    <source>
        <dbReference type="EMBL" id="CAE0352998.1"/>
    </source>
</evidence>
<proteinExistence type="predicted"/>
<accession>A0A7S3NC75</accession>
<feature type="coiled-coil region" evidence="1">
    <location>
        <begin position="17"/>
        <end position="44"/>
    </location>
</feature>
<organism evidence="2">
    <name type="scientific">Euplotes harpa</name>
    <dbReference type="NCBI Taxonomy" id="151035"/>
    <lineage>
        <taxon>Eukaryota</taxon>
        <taxon>Sar</taxon>
        <taxon>Alveolata</taxon>
        <taxon>Ciliophora</taxon>
        <taxon>Intramacronucleata</taxon>
        <taxon>Spirotrichea</taxon>
        <taxon>Hypotrichia</taxon>
        <taxon>Euplotida</taxon>
        <taxon>Euplotidae</taxon>
        <taxon>Euplotes</taxon>
    </lineage>
</organism>